<evidence type="ECO:0000313" key="2">
    <source>
        <dbReference type="Proteomes" id="UP000317327"/>
    </source>
</evidence>
<dbReference type="Proteomes" id="UP000317327">
    <property type="component" value="Unassembled WGS sequence"/>
</dbReference>
<dbReference type="EMBL" id="SCFV01000028">
    <property type="protein sequence ID" value="TRO10091.1"/>
    <property type="molecule type" value="Genomic_DNA"/>
</dbReference>
<proteinExistence type="predicted"/>
<sequence>MVCLLNTISPTLNIQLDCGQSVSVEAFMYDLTYAGLIEGAPNERLNTWIMERALTRHQALWGERQIHMVQPAIDVSDPAHPSLPRLNLHVWLTCSESINPMCDGSQLVVTWFDDECHKQPLAEVISSAIRHLPWKQLACDFDY</sequence>
<protein>
    <submittedName>
        <fullName evidence="1">Uncharacterized protein</fullName>
    </submittedName>
</protein>
<gene>
    <name evidence="1" type="ORF">EQ836_25985</name>
</gene>
<reference evidence="1 2" key="1">
    <citation type="submission" date="2019-01" db="EMBL/GenBank/DDBJ databases">
        <title>Whole genome shotgun sequencing of Pseudomonas spp. isolated by its ability to degrade furfural.</title>
        <authorList>
            <person name="Donoso R."/>
            <person name="Farkas C."/>
            <person name="Villegas P."/>
            <person name="Gonzales-Toro F."/>
            <person name="Guajardo-Parra M."/>
            <person name="Araya-Nail M."/>
            <person name="Morgante V."/>
            <person name="Perez-Pantoja D."/>
        </authorList>
    </citation>
    <scope>NUCLEOTIDE SEQUENCE [LARGE SCALE GENOMIC DNA]</scope>
    <source>
        <strain evidence="1 2">VN231</strain>
    </source>
</reference>
<name>A0ABD7RQP8_ECTME</name>
<comment type="caution">
    <text evidence="1">The sequence shown here is derived from an EMBL/GenBank/DDBJ whole genome shotgun (WGS) entry which is preliminary data.</text>
</comment>
<organism evidence="1 2">
    <name type="scientific">Ectopseudomonas mendocina</name>
    <name type="common">Pseudomonas mendocina</name>
    <dbReference type="NCBI Taxonomy" id="300"/>
    <lineage>
        <taxon>Bacteria</taxon>
        <taxon>Pseudomonadati</taxon>
        <taxon>Pseudomonadota</taxon>
        <taxon>Gammaproteobacteria</taxon>
        <taxon>Pseudomonadales</taxon>
        <taxon>Pseudomonadaceae</taxon>
        <taxon>Ectopseudomonas</taxon>
    </lineage>
</organism>
<evidence type="ECO:0000313" key="1">
    <source>
        <dbReference type="EMBL" id="TRO10091.1"/>
    </source>
</evidence>
<dbReference type="AlphaFoldDB" id="A0ABD7RQP8"/>
<accession>A0ABD7RQP8</accession>
<dbReference type="RefSeq" id="WP_143503477.1">
    <property type="nucleotide sequence ID" value="NZ_SCFV01000028.1"/>
</dbReference>